<keyword evidence="2" id="KW-1185">Reference proteome</keyword>
<reference evidence="2" key="1">
    <citation type="submission" date="2013-03" db="EMBL/GenBank/DDBJ databases">
        <title>The Genome Sequence of Anopheles minimus MINIMUS1.</title>
        <authorList>
            <consortium name="The Broad Institute Genomics Platform"/>
            <person name="Neafsey D.E."/>
            <person name="Walton C."/>
            <person name="Walker B."/>
            <person name="Young S.K."/>
            <person name="Zeng Q."/>
            <person name="Gargeya S."/>
            <person name="Fitzgerald M."/>
            <person name="Haas B."/>
            <person name="Abouelleil A."/>
            <person name="Allen A.W."/>
            <person name="Alvarado L."/>
            <person name="Arachchi H.M."/>
            <person name="Berlin A.M."/>
            <person name="Chapman S.B."/>
            <person name="Gainer-Dewar J."/>
            <person name="Goldberg J."/>
            <person name="Griggs A."/>
            <person name="Gujja S."/>
            <person name="Hansen M."/>
            <person name="Howarth C."/>
            <person name="Imamovic A."/>
            <person name="Ireland A."/>
            <person name="Larimer J."/>
            <person name="McCowan C."/>
            <person name="Murphy C."/>
            <person name="Pearson M."/>
            <person name="Poon T.W."/>
            <person name="Priest M."/>
            <person name="Roberts A."/>
            <person name="Saif S."/>
            <person name="Shea T."/>
            <person name="Sisk P."/>
            <person name="Sykes S."/>
            <person name="Wortman J."/>
            <person name="Nusbaum C."/>
            <person name="Birren B."/>
        </authorList>
    </citation>
    <scope>NUCLEOTIDE SEQUENCE [LARGE SCALE GENOMIC DNA]</scope>
    <source>
        <strain evidence="2">MINIMUS1</strain>
    </source>
</reference>
<accession>A0A182WNA8</accession>
<dbReference type="Proteomes" id="UP000075920">
    <property type="component" value="Unassembled WGS sequence"/>
</dbReference>
<dbReference type="VEuPathDB" id="VectorBase:AMIN014204"/>
<protein>
    <submittedName>
        <fullName evidence="1">Uncharacterized protein</fullName>
    </submittedName>
</protein>
<proteinExistence type="predicted"/>
<sequence length="51" mass="5907">MLPVLDNAHRKCSYLRCRKPMRFTCPHVSLIEKQTRIGRHAVAASRCISRV</sequence>
<evidence type="ECO:0000313" key="2">
    <source>
        <dbReference type="Proteomes" id="UP000075920"/>
    </source>
</evidence>
<name>A0A182WNA8_9DIPT</name>
<organism evidence="1 2">
    <name type="scientific">Anopheles minimus</name>
    <dbReference type="NCBI Taxonomy" id="112268"/>
    <lineage>
        <taxon>Eukaryota</taxon>
        <taxon>Metazoa</taxon>
        <taxon>Ecdysozoa</taxon>
        <taxon>Arthropoda</taxon>
        <taxon>Hexapoda</taxon>
        <taxon>Insecta</taxon>
        <taxon>Pterygota</taxon>
        <taxon>Neoptera</taxon>
        <taxon>Endopterygota</taxon>
        <taxon>Diptera</taxon>
        <taxon>Nematocera</taxon>
        <taxon>Culicoidea</taxon>
        <taxon>Culicidae</taxon>
        <taxon>Anophelinae</taxon>
        <taxon>Anopheles</taxon>
    </lineage>
</organism>
<dbReference type="AlphaFoldDB" id="A0A182WNA8"/>
<reference evidence="1" key="2">
    <citation type="submission" date="2020-05" db="UniProtKB">
        <authorList>
            <consortium name="EnsemblMetazoa"/>
        </authorList>
    </citation>
    <scope>IDENTIFICATION</scope>
    <source>
        <strain evidence="1">MINIMUS1</strain>
    </source>
</reference>
<evidence type="ECO:0000313" key="1">
    <source>
        <dbReference type="EnsemblMetazoa" id="AMIN014204-PA"/>
    </source>
</evidence>
<dbReference type="EnsemblMetazoa" id="AMIN014204-RA">
    <property type="protein sequence ID" value="AMIN014204-PA"/>
    <property type="gene ID" value="AMIN014204"/>
</dbReference>